<dbReference type="AlphaFoldDB" id="A0A829G983"/>
<accession>A0A829G983</accession>
<gene>
    <name evidence="3" type="ORF">Lpp123_18390</name>
</gene>
<dbReference type="GO" id="GO:0006270">
    <property type="term" value="P:DNA replication initiation"/>
    <property type="evidence" value="ECO:0007669"/>
    <property type="project" value="InterPro"/>
</dbReference>
<evidence type="ECO:0000313" key="3">
    <source>
        <dbReference type="EMBL" id="EPC47420.1"/>
    </source>
</evidence>
<protein>
    <recommendedName>
        <fullName evidence="2">Initiator Rep protein WH1 domain-containing protein</fullName>
    </recommendedName>
</protein>
<dbReference type="Pfam" id="PF01051">
    <property type="entry name" value="Rep3_N"/>
    <property type="match status" value="1"/>
</dbReference>
<evidence type="ECO:0000313" key="4">
    <source>
        <dbReference type="Proteomes" id="UP000014316"/>
    </source>
</evidence>
<organism evidence="3 4">
    <name type="scientific">Lacticaseibacillus paracasei subsp. paracasei Lpp123</name>
    <dbReference type="NCBI Taxonomy" id="1256201"/>
    <lineage>
        <taxon>Bacteria</taxon>
        <taxon>Bacillati</taxon>
        <taxon>Bacillota</taxon>
        <taxon>Bacilli</taxon>
        <taxon>Lactobacillales</taxon>
        <taxon>Lactobacillaceae</taxon>
        <taxon>Lacticaseibacillus</taxon>
    </lineage>
</organism>
<dbReference type="GO" id="GO:0003887">
    <property type="term" value="F:DNA-directed DNA polymerase activity"/>
    <property type="evidence" value="ECO:0007669"/>
    <property type="project" value="InterPro"/>
</dbReference>
<dbReference type="InterPro" id="IPR000525">
    <property type="entry name" value="Initiator_Rep_WH1"/>
</dbReference>
<proteinExistence type="inferred from homology"/>
<evidence type="ECO:0000259" key="2">
    <source>
        <dbReference type="Pfam" id="PF01051"/>
    </source>
</evidence>
<name>A0A829G983_LACPA</name>
<comment type="caution">
    <text evidence="3">The sequence shown here is derived from an EMBL/GenBank/DDBJ whole genome shotgun (WGS) entry which is preliminary data.</text>
</comment>
<dbReference type="Pfam" id="PF21205">
    <property type="entry name" value="Rep3_C"/>
    <property type="match status" value="1"/>
</dbReference>
<dbReference type="Gene3D" id="1.10.10.10">
    <property type="entry name" value="Winged helix-like DNA-binding domain superfamily/Winged helix DNA-binding domain"/>
    <property type="match status" value="2"/>
</dbReference>
<dbReference type="EMBL" id="ANJW01001107">
    <property type="protein sequence ID" value="EPC47420.1"/>
    <property type="molecule type" value="Genomic_DNA"/>
</dbReference>
<evidence type="ECO:0000256" key="1">
    <source>
        <dbReference type="ARBA" id="ARBA00038283"/>
    </source>
</evidence>
<reference evidence="3 4" key="1">
    <citation type="journal article" date="2013" name="PLoS ONE">
        <title>Lactobacillus paracasei comparative genomics: towards species pan-genome definition and exploitation of diversity.</title>
        <authorList>
            <person name="Smokvina T."/>
            <person name="Wels M."/>
            <person name="Polka J."/>
            <person name="Chervaux C."/>
            <person name="Brisse S."/>
            <person name="Boekhorst J."/>
            <person name="van Hylckama Vlieg J.E."/>
            <person name="Siezen R.J."/>
        </authorList>
    </citation>
    <scope>NUCLEOTIDE SEQUENCE [LARGE SCALE GENOMIC DNA]</scope>
    <source>
        <strain evidence="3 4">Lpp123</strain>
    </source>
</reference>
<comment type="similarity">
    <text evidence="1">Belongs to the initiator RepB protein family.</text>
</comment>
<dbReference type="SUPFAM" id="SSF46785">
    <property type="entry name" value="Winged helix' DNA-binding domain"/>
    <property type="match status" value="2"/>
</dbReference>
<sequence>MIDVRKLIWSSDRDFNQEEIHDKRYFLVAEHNDLITKARHDLNARELKIMDYVIARIKPDDDHFNLINTSMYELTKVLGLKRSGNAYSQLAGSLNAMRKKDVFIYNKQEKRLTMTGWFEVVDVWENGQVQLKINKQFAPFLLKLKDNGYYTQYLLADTVQLKSKYAILLYKLMREADKDHGQTISIVQGTPDEFKTWLGAPKSYTYGRLKDKILKPAIDEINLKINDLDLNLFQARRGRQVVQVEIHNNFLRRYPRTDQ</sequence>
<dbReference type="InterPro" id="IPR036388">
    <property type="entry name" value="WH-like_DNA-bd_sf"/>
</dbReference>
<dbReference type="Proteomes" id="UP000014316">
    <property type="component" value="Unassembled WGS sequence"/>
</dbReference>
<dbReference type="InterPro" id="IPR036390">
    <property type="entry name" value="WH_DNA-bd_sf"/>
</dbReference>
<feature type="domain" description="Initiator Rep protein WH1" evidence="2">
    <location>
        <begin position="28"/>
        <end position="173"/>
    </location>
</feature>